<keyword evidence="2" id="KW-0964">Secreted</keyword>
<evidence type="ECO:0000256" key="2">
    <source>
        <dbReference type="ARBA" id="ARBA00022525"/>
    </source>
</evidence>
<proteinExistence type="predicted"/>
<organism evidence="5 6">
    <name type="scientific">Heterodera trifolii</name>
    <dbReference type="NCBI Taxonomy" id="157864"/>
    <lineage>
        <taxon>Eukaryota</taxon>
        <taxon>Metazoa</taxon>
        <taxon>Ecdysozoa</taxon>
        <taxon>Nematoda</taxon>
        <taxon>Chromadorea</taxon>
        <taxon>Rhabditida</taxon>
        <taxon>Tylenchina</taxon>
        <taxon>Tylenchomorpha</taxon>
        <taxon>Tylenchoidea</taxon>
        <taxon>Heteroderidae</taxon>
        <taxon>Heteroderinae</taxon>
        <taxon>Heterodera</taxon>
    </lineage>
</organism>
<dbReference type="InterPro" id="IPR036383">
    <property type="entry name" value="TSP1_rpt_sf"/>
</dbReference>
<comment type="caution">
    <text evidence="5">The sequence shown here is derived from an EMBL/GenBank/DDBJ whole genome shotgun (WGS) entry which is preliminary data.</text>
</comment>
<reference evidence="5 6" key="1">
    <citation type="submission" date="2024-10" db="EMBL/GenBank/DDBJ databases">
        <authorList>
            <person name="Kim D."/>
        </authorList>
    </citation>
    <scope>NUCLEOTIDE SEQUENCE [LARGE SCALE GENOMIC DNA]</scope>
    <source>
        <strain evidence="5">BH-2024</strain>
    </source>
</reference>
<dbReference type="SUPFAM" id="SSF82895">
    <property type="entry name" value="TSP-1 type 1 repeat"/>
    <property type="match status" value="3"/>
</dbReference>
<dbReference type="GO" id="GO:0005576">
    <property type="term" value="C:extracellular region"/>
    <property type="evidence" value="ECO:0007669"/>
    <property type="project" value="UniProtKB-SubCell"/>
</dbReference>
<dbReference type="InterPro" id="IPR050439">
    <property type="entry name" value="ADAMTS_ADAMTS-like"/>
</dbReference>
<evidence type="ECO:0000313" key="5">
    <source>
        <dbReference type="EMBL" id="KAL3099105.1"/>
    </source>
</evidence>
<evidence type="ECO:0000256" key="3">
    <source>
        <dbReference type="SAM" id="MobiDB-lite"/>
    </source>
</evidence>
<feature type="signal peptide" evidence="4">
    <location>
        <begin position="1"/>
        <end position="26"/>
    </location>
</feature>
<feature type="chain" id="PRO_5044802106" evidence="4">
    <location>
        <begin position="27"/>
        <end position="327"/>
    </location>
</feature>
<name>A0ABD2K873_9BILA</name>
<dbReference type="Proteomes" id="UP001620626">
    <property type="component" value="Unassembled WGS sequence"/>
</dbReference>
<feature type="compositionally biased region" description="Acidic residues" evidence="3">
    <location>
        <begin position="35"/>
        <end position="46"/>
    </location>
</feature>
<accession>A0ABD2K873</accession>
<keyword evidence="4" id="KW-0732">Signal</keyword>
<dbReference type="PROSITE" id="PS50092">
    <property type="entry name" value="TSP1"/>
    <property type="match status" value="3"/>
</dbReference>
<protein>
    <submittedName>
        <fullName evidence="5">Uncharacterized protein</fullName>
    </submittedName>
</protein>
<evidence type="ECO:0000313" key="6">
    <source>
        <dbReference type="Proteomes" id="UP001620626"/>
    </source>
</evidence>
<keyword evidence="6" id="KW-1185">Reference proteome</keyword>
<evidence type="ECO:0000256" key="1">
    <source>
        <dbReference type="ARBA" id="ARBA00004613"/>
    </source>
</evidence>
<dbReference type="AlphaFoldDB" id="A0ABD2K873"/>
<feature type="region of interest" description="Disordered" evidence="3">
    <location>
        <begin position="35"/>
        <end position="64"/>
    </location>
</feature>
<evidence type="ECO:0000256" key="4">
    <source>
        <dbReference type="SAM" id="SignalP"/>
    </source>
</evidence>
<dbReference type="SMART" id="SM00209">
    <property type="entry name" value="TSP1"/>
    <property type="match status" value="2"/>
</dbReference>
<dbReference type="InterPro" id="IPR000884">
    <property type="entry name" value="TSP1_rpt"/>
</dbReference>
<dbReference type="Gene3D" id="2.20.100.10">
    <property type="entry name" value="Thrombospondin type-1 (TSP1) repeat"/>
    <property type="match status" value="2"/>
</dbReference>
<dbReference type="Pfam" id="PF19030">
    <property type="entry name" value="TSP1_ADAMTS"/>
    <property type="match status" value="3"/>
</dbReference>
<comment type="subcellular location">
    <subcellularLocation>
        <location evidence="1">Secreted</location>
    </subcellularLocation>
</comment>
<sequence length="327" mass="35656">MLPSPSYCSIQLASLFLLLSSVFVRSLSVVAAAPYDDDNNSDEETEEWKRPKQLMSYSEGPSAGGEDGGLTGFIVSAWDKCSASCGPGIRSRLVECMAAPASLCVCPTTNAKARGNYENAKDDLKKAQCAKHLKNAMTLRQGRHFESPKINKSRHSSNRAIWPHAESKRRLPNRPFGRCPNRSGGEPNRNGTSTVFRWEHGDWTKCSASCSGSKQRSPVICVDTVRRVTVAWTNCDDRAAAGQKPQELVRRCNRHSCTPDWEIGPWSACSHACGGGLRTRRVRCVRTASGSGAATATLLMLPDGQCPGAPKFASFRGTSPTVRAYWE</sequence>
<dbReference type="EMBL" id="JBICBT010000818">
    <property type="protein sequence ID" value="KAL3099105.1"/>
    <property type="molecule type" value="Genomic_DNA"/>
</dbReference>
<gene>
    <name evidence="5" type="ORF">niasHT_025549</name>
</gene>
<dbReference type="PANTHER" id="PTHR13723:SF281">
    <property type="entry name" value="PAPILIN"/>
    <property type="match status" value="1"/>
</dbReference>
<dbReference type="PANTHER" id="PTHR13723">
    <property type="entry name" value="ADAMTS A DISINTEGRIN AND METALLOPROTEASE WITH THROMBOSPONDIN MOTIFS PROTEASE"/>
    <property type="match status" value="1"/>
</dbReference>